<keyword evidence="3" id="KW-1185">Reference proteome</keyword>
<dbReference type="Proteomes" id="UP000593571">
    <property type="component" value="Unassembled WGS sequence"/>
</dbReference>
<feature type="region of interest" description="Disordered" evidence="1">
    <location>
        <begin position="1"/>
        <end position="20"/>
    </location>
</feature>
<name>A0A7J8GBS0_ROUAE</name>
<comment type="caution">
    <text evidence="2">The sequence shown here is derived from an EMBL/GenBank/DDBJ whole genome shotgun (WGS) entry which is preliminary data.</text>
</comment>
<evidence type="ECO:0000313" key="3">
    <source>
        <dbReference type="Proteomes" id="UP000593571"/>
    </source>
</evidence>
<feature type="region of interest" description="Disordered" evidence="1">
    <location>
        <begin position="35"/>
        <end position="123"/>
    </location>
</feature>
<sequence length="147" mass="15545">MTWEPQQRVDGGPDRPRGRCSAARVYSLALGLARLLGSTGRKRGPGDTPSTLRKARTPRATSHPCPRGLLWPQGRRHQPTWGRQWCPRPGEPPRSGGGKAGATAERSGGCALPVCPGQRSSSVRDPTLAVVGLPLSSLRATSGSHLA</sequence>
<proteinExistence type="predicted"/>
<reference evidence="2 3" key="1">
    <citation type="journal article" date="2020" name="Nature">
        <title>Six reference-quality genomes reveal evolution of bat adaptations.</title>
        <authorList>
            <person name="Jebb D."/>
            <person name="Huang Z."/>
            <person name="Pippel M."/>
            <person name="Hughes G.M."/>
            <person name="Lavrichenko K."/>
            <person name="Devanna P."/>
            <person name="Winkler S."/>
            <person name="Jermiin L.S."/>
            <person name="Skirmuntt E.C."/>
            <person name="Katzourakis A."/>
            <person name="Burkitt-Gray L."/>
            <person name="Ray D.A."/>
            <person name="Sullivan K.A.M."/>
            <person name="Roscito J.G."/>
            <person name="Kirilenko B.M."/>
            <person name="Davalos L.M."/>
            <person name="Corthals A.P."/>
            <person name="Power M.L."/>
            <person name="Jones G."/>
            <person name="Ransome R.D."/>
            <person name="Dechmann D.K.N."/>
            <person name="Locatelli A.G."/>
            <person name="Puechmaille S.J."/>
            <person name="Fedrigo O."/>
            <person name="Jarvis E.D."/>
            <person name="Hiller M."/>
            <person name="Vernes S.C."/>
            <person name="Myers E.W."/>
            <person name="Teeling E.C."/>
        </authorList>
    </citation>
    <scope>NUCLEOTIDE SEQUENCE [LARGE SCALE GENOMIC DNA]</scope>
    <source>
        <strain evidence="2">MRouAeg1</strain>
        <tissue evidence="2">Muscle</tissue>
    </source>
</reference>
<accession>A0A7J8GBS0</accession>
<dbReference type="AlphaFoldDB" id="A0A7J8GBS0"/>
<dbReference type="EMBL" id="JACASE010000006">
    <property type="protein sequence ID" value="KAF6457281.1"/>
    <property type="molecule type" value="Genomic_DNA"/>
</dbReference>
<evidence type="ECO:0000256" key="1">
    <source>
        <dbReference type="SAM" id="MobiDB-lite"/>
    </source>
</evidence>
<gene>
    <name evidence="2" type="ORF">HJG63_011796</name>
</gene>
<organism evidence="2 3">
    <name type="scientific">Rousettus aegyptiacus</name>
    <name type="common">Egyptian fruit bat</name>
    <name type="synonym">Pteropus aegyptiacus</name>
    <dbReference type="NCBI Taxonomy" id="9407"/>
    <lineage>
        <taxon>Eukaryota</taxon>
        <taxon>Metazoa</taxon>
        <taxon>Chordata</taxon>
        <taxon>Craniata</taxon>
        <taxon>Vertebrata</taxon>
        <taxon>Euteleostomi</taxon>
        <taxon>Mammalia</taxon>
        <taxon>Eutheria</taxon>
        <taxon>Laurasiatheria</taxon>
        <taxon>Chiroptera</taxon>
        <taxon>Yinpterochiroptera</taxon>
        <taxon>Pteropodoidea</taxon>
        <taxon>Pteropodidae</taxon>
        <taxon>Rousettinae</taxon>
        <taxon>Rousettus</taxon>
    </lineage>
</organism>
<evidence type="ECO:0000313" key="2">
    <source>
        <dbReference type="EMBL" id="KAF6457281.1"/>
    </source>
</evidence>
<protein>
    <submittedName>
        <fullName evidence="2">Uncharacterized protein</fullName>
    </submittedName>
</protein>